<evidence type="ECO:0000313" key="10">
    <source>
        <dbReference type="Proteomes" id="UP000095488"/>
    </source>
</evidence>
<feature type="transmembrane region" description="Helical" evidence="8">
    <location>
        <begin position="146"/>
        <end position="167"/>
    </location>
</feature>
<evidence type="ECO:0000256" key="8">
    <source>
        <dbReference type="SAM" id="Phobius"/>
    </source>
</evidence>
<evidence type="ECO:0000313" key="9">
    <source>
        <dbReference type="EMBL" id="CUN74476.1"/>
    </source>
</evidence>
<feature type="transmembrane region" description="Helical" evidence="8">
    <location>
        <begin position="73"/>
        <end position="92"/>
    </location>
</feature>
<dbReference type="InterPro" id="IPR024194">
    <property type="entry name" value="Ac/AlaTfrase_AlgI/DltB"/>
</dbReference>
<keyword evidence="10" id="KW-1185">Reference proteome</keyword>
<evidence type="ECO:0000256" key="1">
    <source>
        <dbReference type="ARBA" id="ARBA00004651"/>
    </source>
</evidence>
<sequence>MSFNSLIFILFFLPLILFLYYIIKDKYKNLVLLLGSIVFYSFSSTKTLLIIFISILVNYFIGITINKSKYKKHVLFIGILFNILILIYYKYVNFFVSSFNNFLGQYINIKFSPLSLLIPLGLSYITFQQISYIVDIYRDSETNINFLDYCLYILFFPKIISGPIIQFKDIKSNFKFRKYTDDSMNDGIYRFATGLGKKIIIASTLQNVVDKIFALDPNTLPMSLAWLGIIAYTMQIYFDFSGYTDMAIGIAKMFCFNLPENFNKPYLSKSIGEFWRRWHITLSNFLRDYIYIPLGGNKVSRSRMLINTMIVFSLSGIWHGANFTFIIWGFYHGFWVIIEKLGFKKFLNKLPNALSQSITFIIVSIGWVFFRSDNVKYAVKYIKTLFNPFAINRVLDTSFLGLDKKFFLILLIALLITLIPKIKIIKSNINTFANKCFSLLILVYSIAIVTTGSFKPFIYFKF</sequence>
<dbReference type="Proteomes" id="UP000095488">
    <property type="component" value="Unassembled WGS sequence"/>
</dbReference>
<dbReference type="PANTHER" id="PTHR13285">
    <property type="entry name" value="ACYLTRANSFERASE"/>
    <property type="match status" value="1"/>
</dbReference>
<feature type="transmembrane region" description="Helical" evidence="8">
    <location>
        <begin position="220"/>
        <end position="238"/>
    </location>
</feature>
<feature type="transmembrane region" description="Helical" evidence="8">
    <location>
        <begin position="436"/>
        <end position="460"/>
    </location>
</feature>
<evidence type="ECO:0000256" key="3">
    <source>
        <dbReference type="ARBA" id="ARBA00022475"/>
    </source>
</evidence>
<dbReference type="PANTHER" id="PTHR13285:SF18">
    <property type="entry name" value="PROTEIN-CYSTEINE N-PALMITOYLTRANSFERASE RASP"/>
    <property type="match status" value="1"/>
</dbReference>
<evidence type="ECO:0000256" key="6">
    <source>
        <dbReference type="ARBA" id="ARBA00023136"/>
    </source>
</evidence>
<keyword evidence="7" id="KW-0012">Acyltransferase</keyword>
<name>A0ABM9UP26_SARVE</name>
<keyword evidence="3 7" id="KW-1003">Cell membrane</keyword>
<evidence type="ECO:0000256" key="5">
    <source>
        <dbReference type="ARBA" id="ARBA00022989"/>
    </source>
</evidence>
<evidence type="ECO:0000256" key="4">
    <source>
        <dbReference type="ARBA" id="ARBA00022692"/>
    </source>
</evidence>
<dbReference type="EMBL" id="CYZR01000003">
    <property type="protein sequence ID" value="CUN74476.1"/>
    <property type="molecule type" value="Genomic_DNA"/>
</dbReference>
<dbReference type="Pfam" id="PF03062">
    <property type="entry name" value="MBOAT"/>
    <property type="match status" value="1"/>
</dbReference>
<protein>
    <submittedName>
        <fullName evidence="9">Predicted membrane protein</fullName>
    </submittedName>
</protein>
<organism evidence="9 10">
    <name type="scientific">Sarcina ventriculi</name>
    <name type="common">Clostridium ventriculi</name>
    <dbReference type="NCBI Taxonomy" id="1267"/>
    <lineage>
        <taxon>Bacteria</taxon>
        <taxon>Bacillati</taxon>
        <taxon>Bacillota</taxon>
        <taxon>Clostridia</taxon>
        <taxon>Eubacteriales</taxon>
        <taxon>Clostridiaceae</taxon>
        <taxon>Sarcina</taxon>
    </lineage>
</organism>
<dbReference type="PIRSF" id="PIRSF016636">
    <property type="entry name" value="AlgI_DltB"/>
    <property type="match status" value="1"/>
</dbReference>
<keyword evidence="7" id="KW-0808">Transferase</keyword>
<dbReference type="PIRSF" id="PIRSF500217">
    <property type="entry name" value="AlgI"/>
    <property type="match status" value="1"/>
</dbReference>
<feature type="transmembrane region" description="Helical" evidence="8">
    <location>
        <begin position="350"/>
        <end position="370"/>
    </location>
</feature>
<keyword evidence="4 8" id="KW-0812">Transmembrane</keyword>
<comment type="similarity">
    <text evidence="2 7">Belongs to the membrane-bound acyltransferase family.</text>
</comment>
<dbReference type="InterPro" id="IPR004299">
    <property type="entry name" value="MBOAT_fam"/>
</dbReference>
<dbReference type="InterPro" id="IPR028362">
    <property type="entry name" value="AlgI"/>
</dbReference>
<keyword evidence="5 8" id="KW-1133">Transmembrane helix</keyword>
<evidence type="ECO:0000256" key="7">
    <source>
        <dbReference type="PIRNR" id="PIRNR016636"/>
    </source>
</evidence>
<feature type="transmembrane region" description="Helical" evidence="8">
    <location>
        <begin position="30"/>
        <end position="61"/>
    </location>
</feature>
<comment type="caution">
    <text evidence="9">The sequence shown here is derived from an EMBL/GenBank/DDBJ whole genome shotgun (WGS) entry which is preliminary data.</text>
</comment>
<reference evidence="9 10" key="1">
    <citation type="submission" date="2015-09" db="EMBL/GenBank/DDBJ databases">
        <authorList>
            <consortium name="Pathogen Informatics"/>
        </authorList>
    </citation>
    <scope>NUCLEOTIDE SEQUENCE [LARGE SCALE GENOMIC DNA]</scope>
    <source>
        <strain evidence="9 10">2789STDY5834858</strain>
    </source>
</reference>
<feature type="transmembrane region" description="Helical" evidence="8">
    <location>
        <begin position="6"/>
        <end position="23"/>
    </location>
</feature>
<gene>
    <name evidence="9" type="primary">dltB</name>
    <name evidence="9" type="ORF">ERS852473_00965</name>
</gene>
<feature type="transmembrane region" description="Helical" evidence="8">
    <location>
        <begin position="406"/>
        <end position="424"/>
    </location>
</feature>
<keyword evidence="6 7" id="KW-0472">Membrane</keyword>
<accession>A0ABM9UP26</accession>
<dbReference type="InterPro" id="IPR051085">
    <property type="entry name" value="MB_O-acyltransferase"/>
</dbReference>
<feature type="transmembrane region" description="Helical" evidence="8">
    <location>
        <begin position="113"/>
        <end position="134"/>
    </location>
</feature>
<evidence type="ECO:0000256" key="2">
    <source>
        <dbReference type="ARBA" id="ARBA00010323"/>
    </source>
</evidence>
<comment type="subcellular location">
    <subcellularLocation>
        <location evidence="1">Cell membrane</location>
        <topology evidence="1">Multi-pass membrane protein</topology>
    </subcellularLocation>
</comment>
<proteinExistence type="inferred from homology"/>
<feature type="transmembrane region" description="Helical" evidence="8">
    <location>
        <begin position="317"/>
        <end position="338"/>
    </location>
</feature>